<proteinExistence type="predicted"/>
<sequence length="93" mass="10825">MNKQSDPKKLVDKNQNLIHSELLKVVSHVQRDDGDWVMHTVMTEGCEVPFKFRRKGKYQSLKGARVNITYYPTQETVAGMDFEIMKVVRIKRG</sequence>
<name>A0A839UPA7_9GAMM</name>
<protein>
    <submittedName>
        <fullName evidence="1">Uncharacterized protein</fullName>
    </submittedName>
</protein>
<dbReference type="Proteomes" id="UP000559987">
    <property type="component" value="Unassembled WGS sequence"/>
</dbReference>
<evidence type="ECO:0000313" key="1">
    <source>
        <dbReference type="EMBL" id="MBB3167388.1"/>
    </source>
</evidence>
<organism evidence="1 2">
    <name type="scientific">Simiduia aestuariiviva</name>
    <dbReference type="NCBI Taxonomy" id="1510459"/>
    <lineage>
        <taxon>Bacteria</taxon>
        <taxon>Pseudomonadati</taxon>
        <taxon>Pseudomonadota</taxon>
        <taxon>Gammaproteobacteria</taxon>
        <taxon>Cellvibrionales</taxon>
        <taxon>Cellvibrionaceae</taxon>
        <taxon>Simiduia</taxon>
    </lineage>
</organism>
<keyword evidence="2" id="KW-1185">Reference proteome</keyword>
<dbReference type="EMBL" id="JACHXZ010000001">
    <property type="protein sequence ID" value="MBB3167388.1"/>
    <property type="molecule type" value="Genomic_DNA"/>
</dbReference>
<comment type="caution">
    <text evidence="1">The sequence shown here is derived from an EMBL/GenBank/DDBJ whole genome shotgun (WGS) entry which is preliminary data.</text>
</comment>
<accession>A0A839UPA7</accession>
<reference evidence="1 2" key="1">
    <citation type="submission" date="2020-08" db="EMBL/GenBank/DDBJ databases">
        <title>Genomic Encyclopedia of Type Strains, Phase III (KMG-III): the genomes of soil and plant-associated and newly described type strains.</title>
        <authorList>
            <person name="Whitman W."/>
        </authorList>
    </citation>
    <scope>NUCLEOTIDE SEQUENCE [LARGE SCALE GENOMIC DNA]</scope>
    <source>
        <strain evidence="1 2">CECT 8571</strain>
    </source>
</reference>
<evidence type="ECO:0000313" key="2">
    <source>
        <dbReference type="Proteomes" id="UP000559987"/>
    </source>
</evidence>
<gene>
    <name evidence="1" type="ORF">FHS30_000564</name>
</gene>
<dbReference type="AlphaFoldDB" id="A0A839UPA7"/>
<dbReference type="RefSeq" id="WP_183908065.1">
    <property type="nucleotide sequence ID" value="NZ_JACHXZ010000001.1"/>
</dbReference>